<evidence type="ECO:0000313" key="13">
    <source>
        <dbReference type="EMBL" id="KAJ3478540.1"/>
    </source>
</evidence>
<dbReference type="Pfam" id="PF17786">
    <property type="entry name" value="Mannosidase_ig"/>
    <property type="match status" value="1"/>
</dbReference>
<organism evidence="13 14">
    <name type="scientific">Meripilus lineatus</name>
    <dbReference type="NCBI Taxonomy" id="2056292"/>
    <lineage>
        <taxon>Eukaryota</taxon>
        <taxon>Fungi</taxon>
        <taxon>Dikarya</taxon>
        <taxon>Basidiomycota</taxon>
        <taxon>Agaricomycotina</taxon>
        <taxon>Agaricomycetes</taxon>
        <taxon>Polyporales</taxon>
        <taxon>Meripilaceae</taxon>
        <taxon>Meripilus</taxon>
    </lineage>
</organism>
<dbReference type="Gene3D" id="2.60.120.260">
    <property type="entry name" value="Galactose-binding domain-like"/>
    <property type="match status" value="1"/>
</dbReference>
<evidence type="ECO:0000256" key="7">
    <source>
        <dbReference type="ARBA" id="ARBA00041069"/>
    </source>
</evidence>
<dbReference type="EC" id="3.2.1.25" evidence="3"/>
<dbReference type="AlphaFoldDB" id="A0AAD5YF20"/>
<keyword evidence="4" id="KW-0378">Hydrolase</keyword>
<evidence type="ECO:0000256" key="9">
    <source>
        <dbReference type="SAM" id="MobiDB-lite"/>
    </source>
</evidence>
<feature type="domain" description="Glycoside hydrolase family 2 immunoglobulin-like beta-sandwich" evidence="10">
    <location>
        <begin position="200"/>
        <end position="306"/>
    </location>
</feature>
<evidence type="ECO:0000256" key="1">
    <source>
        <dbReference type="ARBA" id="ARBA00000829"/>
    </source>
</evidence>
<dbReference type="GO" id="GO:0006516">
    <property type="term" value="P:glycoprotein catabolic process"/>
    <property type="evidence" value="ECO:0007669"/>
    <property type="project" value="TreeGrafter"/>
</dbReference>
<comment type="caution">
    <text evidence="13">The sequence shown here is derived from an EMBL/GenBank/DDBJ whole genome shotgun (WGS) entry which is preliminary data.</text>
</comment>
<evidence type="ECO:0000259" key="12">
    <source>
        <dbReference type="Pfam" id="PF22666"/>
    </source>
</evidence>
<evidence type="ECO:0000313" key="14">
    <source>
        <dbReference type="Proteomes" id="UP001212997"/>
    </source>
</evidence>
<dbReference type="Proteomes" id="UP001212997">
    <property type="component" value="Unassembled WGS sequence"/>
</dbReference>
<gene>
    <name evidence="13" type="ORF">NLI96_g9680</name>
</gene>
<feature type="domain" description="Mannosidase Ig/CBM-like" evidence="11">
    <location>
        <begin position="706"/>
        <end position="798"/>
    </location>
</feature>
<dbReference type="InterPro" id="IPR013783">
    <property type="entry name" value="Ig-like_fold"/>
</dbReference>
<name>A0AAD5YF20_9APHY</name>
<accession>A0AAD5YF20</accession>
<dbReference type="PANTHER" id="PTHR43730:SF1">
    <property type="entry name" value="BETA-MANNOSIDASE"/>
    <property type="match status" value="1"/>
</dbReference>
<dbReference type="SUPFAM" id="SSF51445">
    <property type="entry name" value="(Trans)glycosidases"/>
    <property type="match status" value="1"/>
</dbReference>
<keyword evidence="14" id="KW-1185">Reference proteome</keyword>
<evidence type="ECO:0000256" key="2">
    <source>
        <dbReference type="ARBA" id="ARBA00004740"/>
    </source>
</evidence>
<protein>
    <recommendedName>
        <fullName evidence="7">Beta-mannosidase B</fullName>
        <ecNumber evidence="3">3.2.1.25</ecNumber>
    </recommendedName>
    <alternativeName>
        <fullName evidence="8">Mannanase B</fullName>
    </alternativeName>
</protein>
<dbReference type="InterPro" id="IPR006102">
    <property type="entry name" value="Ig-like_GH2"/>
</dbReference>
<dbReference type="Gene3D" id="2.60.40.10">
    <property type="entry name" value="Immunoglobulins"/>
    <property type="match status" value="2"/>
</dbReference>
<dbReference type="SUPFAM" id="SSF49785">
    <property type="entry name" value="Galactose-binding domain-like"/>
    <property type="match status" value="1"/>
</dbReference>
<dbReference type="InterPro" id="IPR054593">
    <property type="entry name" value="Beta-mannosidase-like_N2"/>
</dbReference>
<dbReference type="InterPro" id="IPR041447">
    <property type="entry name" value="Mannosidase_ig"/>
</dbReference>
<comment type="pathway">
    <text evidence="2">Glycan metabolism; N-glycan degradation.</text>
</comment>
<evidence type="ECO:0000259" key="10">
    <source>
        <dbReference type="Pfam" id="PF00703"/>
    </source>
</evidence>
<dbReference type="EMBL" id="JANAWD010000503">
    <property type="protein sequence ID" value="KAJ3478540.1"/>
    <property type="molecule type" value="Genomic_DNA"/>
</dbReference>
<dbReference type="InterPro" id="IPR036156">
    <property type="entry name" value="Beta-gal/glucu_dom_sf"/>
</dbReference>
<feature type="domain" description="Beta-mannosidase-like galactose-binding" evidence="12">
    <location>
        <begin position="12"/>
        <end position="190"/>
    </location>
</feature>
<dbReference type="GO" id="GO:0005975">
    <property type="term" value="P:carbohydrate metabolic process"/>
    <property type="evidence" value="ECO:0007669"/>
    <property type="project" value="InterPro"/>
</dbReference>
<comment type="similarity">
    <text evidence="6">Belongs to the glycosyl hydrolase 2 family. Beta-mannosidase B subfamily.</text>
</comment>
<feature type="region of interest" description="Disordered" evidence="9">
    <location>
        <begin position="819"/>
        <end position="838"/>
    </location>
</feature>
<dbReference type="Gene3D" id="3.20.20.80">
    <property type="entry name" value="Glycosidases"/>
    <property type="match status" value="1"/>
</dbReference>
<dbReference type="InterPro" id="IPR008979">
    <property type="entry name" value="Galactose-bd-like_sf"/>
</dbReference>
<dbReference type="PANTHER" id="PTHR43730">
    <property type="entry name" value="BETA-MANNOSIDASE"/>
    <property type="match status" value="1"/>
</dbReference>
<evidence type="ECO:0000256" key="4">
    <source>
        <dbReference type="ARBA" id="ARBA00022801"/>
    </source>
</evidence>
<evidence type="ECO:0000259" key="11">
    <source>
        <dbReference type="Pfam" id="PF17786"/>
    </source>
</evidence>
<dbReference type="Pfam" id="PF22666">
    <property type="entry name" value="Glyco_hydro_2_N2"/>
    <property type="match status" value="1"/>
</dbReference>
<dbReference type="SUPFAM" id="SSF49303">
    <property type="entry name" value="beta-Galactosidase/glucuronidase domain"/>
    <property type="match status" value="2"/>
</dbReference>
<comment type="catalytic activity">
    <reaction evidence="1">
        <text>Hydrolysis of terminal, non-reducing beta-D-mannose residues in beta-D-mannosides.</text>
        <dbReference type="EC" id="3.2.1.25"/>
    </reaction>
</comment>
<keyword evidence="5" id="KW-0326">Glycosidase</keyword>
<evidence type="ECO:0000256" key="8">
    <source>
        <dbReference type="ARBA" id="ARBA00041614"/>
    </source>
</evidence>
<dbReference type="Pfam" id="PF00703">
    <property type="entry name" value="Glyco_hydro_2"/>
    <property type="match status" value="1"/>
</dbReference>
<sequence length="898" mass="102580">MLSVSRNLSEGWTFTQIGGSDAVKDGEWLNVHEFPTTVHVELLKHKRIPDPFIGLAEWDVQWIGEASWAFKTSLLIDETDLSAPNVDLVFDGLDTFAKVYLVRIVNGTEILETENQFISHRVAVKQHLKVGGNELLINFESAFRKGREIEKQHQKLVLWNGDSSRLHVRKAQYNYGWDWGPVLMTVGPWKPIRLEAYKSRISDVYIQPKVAEDFDATVNVTFNVSDVSPAKASVLLKRPNGTLLIGQSNIPVLDSAVHANFGLSKGAYEPWYPVGYGSQPIYSVLIQLTNEEGEILDVKTEKFAFRRAVVVQDKLIDQEGRTFLFEINNVRIFCGGAPIRVSHHLFKILTTGLTGSNWIPADSFLTTVTPERYRAWLKLLVDGNQNMVRVWGGGIYEADAFYEICDELGILVWQDFMFGCGQYPAYDTFTKSVELEAEQAVKRLRHHPSVVIFDYQVAESFKLELDYDDEHSDFRKTSFPARYIYERLLPSVVEKFSDIYYHRSSPYSGYGKPTTDKTFGDLHQWNVWHGSQEPWQNWDILAGRFVSEFGMQGYPNIRTVDYWLGGNETERYPQSRIMNNHNKADGFERRIELYLVENFRHSFDTESYVYYTQVMQAETLASAYRLWRRNWKGKGREYTAGALVWQINDCWPVTSWSIVDYFLRPKPAYFTIKRELRPFTVGMTRKEKKEFPDPLSASQFTLESILEIWGTNSTLEEKKVTLEVTSFDLHSSWTDKWTRDVVLGANRSTELFEGRVPGLEVRTKLSQVQRVVVVSARLLDESTGKVLGRYSNWPEPFKFITFPPVSELGLEITTINNNDNNVTNTNGESTSDGASDGAGEWVKLSTKKPIKGIVLEVDGQDVQWGDQAIDLVPGDPQVIHVEGLNGRKVKARFLGDGI</sequence>
<proteinExistence type="inferred from homology"/>
<reference evidence="13" key="1">
    <citation type="submission" date="2022-07" db="EMBL/GenBank/DDBJ databases">
        <title>Genome Sequence of Physisporinus lineatus.</title>
        <authorList>
            <person name="Buettner E."/>
        </authorList>
    </citation>
    <scope>NUCLEOTIDE SEQUENCE</scope>
    <source>
        <strain evidence="13">VT162</strain>
    </source>
</reference>
<dbReference type="GO" id="GO:0004567">
    <property type="term" value="F:beta-mannosidase activity"/>
    <property type="evidence" value="ECO:0007669"/>
    <property type="project" value="UniProtKB-EC"/>
</dbReference>
<evidence type="ECO:0000256" key="5">
    <source>
        <dbReference type="ARBA" id="ARBA00023295"/>
    </source>
</evidence>
<dbReference type="FunFam" id="3.20.20.80:FF:000050">
    <property type="entry name" value="Beta-mannosidase B"/>
    <property type="match status" value="1"/>
</dbReference>
<dbReference type="InterPro" id="IPR050887">
    <property type="entry name" value="Beta-mannosidase_GH2"/>
</dbReference>
<evidence type="ECO:0000256" key="6">
    <source>
        <dbReference type="ARBA" id="ARBA00038429"/>
    </source>
</evidence>
<dbReference type="InterPro" id="IPR017853">
    <property type="entry name" value="GH"/>
</dbReference>
<evidence type="ECO:0000256" key="3">
    <source>
        <dbReference type="ARBA" id="ARBA00012754"/>
    </source>
</evidence>